<proteinExistence type="predicted"/>
<keyword evidence="3" id="KW-1185">Reference proteome</keyword>
<reference evidence="2" key="1">
    <citation type="submission" date="2021-02" db="EMBL/GenBank/DDBJ databases">
        <authorList>
            <person name="Dougan E. K."/>
            <person name="Rhodes N."/>
            <person name="Thang M."/>
            <person name="Chan C."/>
        </authorList>
    </citation>
    <scope>NUCLEOTIDE SEQUENCE</scope>
</reference>
<gene>
    <name evidence="2" type="ORF">SNEC2469_LOCUS34161</name>
</gene>
<organism evidence="2 3">
    <name type="scientific">Symbiodinium necroappetens</name>
    <dbReference type="NCBI Taxonomy" id="1628268"/>
    <lineage>
        <taxon>Eukaryota</taxon>
        <taxon>Sar</taxon>
        <taxon>Alveolata</taxon>
        <taxon>Dinophyceae</taxon>
        <taxon>Suessiales</taxon>
        <taxon>Symbiodiniaceae</taxon>
        <taxon>Symbiodinium</taxon>
    </lineage>
</organism>
<dbReference type="EMBL" id="CAJNJA010093182">
    <property type="protein sequence ID" value="CAE7941124.1"/>
    <property type="molecule type" value="Genomic_DNA"/>
</dbReference>
<protein>
    <submittedName>
        <fullName evidence="2">Uncharacterized protein</fullName>
    </submittedName>
</protein>
<dbReference type="AlphaFoldDB" id="A0A813CDL0"/>
<feature type="region of interest" description="Disordered" evidence="1">
    <location>
        <begin position="12"/>
        <end position="64"/>
    </location>
</feature>
<dbReference type="OrthoDB" id="10661192at2759"/>
<evidence type="ECO:0000256" key="1">
    <source>
        <dbReference type="SAM" id="MobiDB-lite"/>
    </source>
</evidence>
<comment type="caution">
    <text evidence="2">The sequence shown here is derived from an EMBL/GenBank/DDBJ whole genome shotgun (WGS) entry which is preliminary data.</text>
</comment>
<evidence type="ECO:0000313" key="2">
    <source>
        <dbReference type="EMBL" id="CAE7941124.1"/>
    </source>
</evidence>
<evidence type="ECO:0000313" key="3">
    <source>
        <dbReference type="Proteomes" id="UP000601435"/>
    </source>
</evidence>
<accession>A0A813CDL0</accession>
<name>A0A813CDL0_9DINO</name>
<sequence>MDDATLFRNFLELQNVTDTPEKEADGDITPTEPEDSQDEGSGSEPAESDAEGSQDGPAKPAMSFSDPVWQKHAAKVRRLCNPTSKRPKLKVSAELARRFLRGSKHERDTLIKMMMDLGGEKDGLEQFVKVAEKFIEKETKKGEYTVVAGFYSIEAMKKDLKWPELLYCIQCVEENRCML</sequence>
<dbReference type="Proteomes" id="UP000601435">
    <property type="component" value="Unassembled WGS sequence"/>
</dbReference>